<dbReference type="InterPro" id="IPR006461">
    <property type="entry name" value="PLAC_motif_containing"/>
</dbReference>
<dbReference type="EMBL" id="JALJOR010000002">
    <property type="protein sequence ID" value="KAK9823834.1"/>
    <property type="molecule type" value="Genomic_DNA"/>
</dbReference>
<protein>
    <submittedName>
        <fullName evidence="1">Uncharacterized protein</fullName>
    </submittedName>
</protein>
<dbReference type="Pfam" id="PF04749">
    <property type="entry name" value="PLAC8"/>
    <property type="match status" value="1"/>
</dbReference>
<organism evidence="1 2">
    <name type="scientific">[Myrmecia] bisecta</name>
    <dbReference type="NCBI Taxonomy" id="41462"/>
    <lineage>
        <taxon>Eukaryota</taxon>
        <taxon>Viridiplantae</taxon>
        <taxon>Chlorophyta</taxon>
        <taxon>core chlorophytes</taxon>
        <taxon>Trebouxiophyceae</taxon>
        <taxon>Trebouxiales</taxon>
        <taxon>Trebouxiaceae</taxon>
        <taxon>Myrmecia</taxon>
    </lineage>
</organism>
<reference evidence="1 2" key="1">
    <citation type="journal article" date="2024" name="Nat. Commun.">
        <title>Phylogenomics reveals the evolutionary origins of lichenization in chlorophyte algae.</title>
        <authorList>
            <person name="Puginier C."/>
            <person name="Libourel C."/>
            <person name="Otte J."/>
            <person name="Skaloud P."/>
            <person name="Haon M."/>
            <person name="Grisel S."/>
            <person name="Petersen M."/>
            <person name="Berrin J.G."/>
            <person name="Delaux P.M."/>
            <person name="Dal Grande F."/>
            <person name="Keller J."/>
        </authorList>
    </citation>
    <scope>NUCLEOTIDE SEQUENCE [LARGE SCALE GENOMIC DNA]</scope>
    <source>
        <strain evidence="1 2">SAG 2043</strain>
    </source>
</reference>
<dbReference type="PANTHER" id="PTHR15907">
    <property type="entry name" value="DUF614 FAMILY PROTEIN-RELATED"/>
    <property type="match status" value="1"/>
</dbReference>
<dbReference type="AlphaFoldDB" id="A0AAW1QQV3"/>
<keyword evidence="2" id="KW-1185">Reference proteome</keyword>
<proteinExistence type="predicted"/>
<name>A0AAW1QQV3_9CHLO</name>
<accession>A0AAW1QQV3</accession>
<gene>
    <name evidence="1" type="ORF">WJX72_005813</name>
</gene>
<dbReference type="NCBIfam" id="TIGR01571">
    <property type="entry name" value="A_thal_Cys_rich"/>
    <property type="match status" value="1"/>
</dbReference>
<evidence type="ECO:0000313" key="1">
    <source>
        <dbReference type="EMBL" id="KAK9823834.1"/>
    </source>
</evidence>
<comment type="caution">
    <text evidence="1">The sequence shown here is derived from an EMBL/GenBank/DDBJ whole genome shotgun (WGS) entry which is preliminary data.</text>
</comment>
<dbReference type="Proteomes" id="UP001489004">
    <property type="component" value="Unassembled WGS sequence"/>
</dbReference>
<evidence type="ECO:0000313" key="2">
    <source>
        <dbReference type="Proteomes" id="UP001489004"/>
    </source>
</evidence>
<sequence>MAAIQPSLWKGGLFGCFGDCGTCIYGFCCLPCMFGENSSKIRNSGCFGPCLLYYCCSCFACIFAGNLRGEIRGKYNLPEEPCSDCCVHFWCSPCGVCQEARHIAACGNNPQGAMTMQQTQMTAPHQQQAPQY</sequence>